<comment type="caution">
    <text evidence="1">The sequence shown here is derived from an EMBL/GenBank/DDBJ whole genome shotgun (WGS) entry which is preliminary data.</text>
</comment>
<dbReference type="Proteomes" id="UP001230156">
    <property type="component" value="Unassembled WGS sequence"/>
</dbReference>
<accession>A0ABU0YS62</accession>
<evidence type="ECO:0000313" key="1">
    <source>
        <dbReference type="EMBL" id="MDQ7250544.1"/>
    </source>
</evidence>
<dbReference type="RefSeq" id="WP_379959953.1">
    <property type="nucleotide sequence ID" value="NZ_JAUYVI010000007.1"/>
</dbReference>
<proteinExistence type="predicted"/>
<gene>
    <name evidence="1" type="ORF">Q8A70_22840</name>
</gene>
<organism evidence="1 2">
    <name type="scientific">Dongia sedimenti</name>
    <dbReference type="NCBI Taxonomy" id="3064282"/>
    <lineage>
        <taxon>Bacteria</taxon>
        <taxon>Pseudomonadati</taxon>
        <taxon>Pseudomonadota</taxon>
        <taxon>Alphaproteobacteria</taxon>
        <taxon>Rhodospirillales</taxon>
        <taxon>Dongiaceae</taxon>
        <taxon>Dongia</taxon>
    </lineage>
</organism>
<sequence>MHTDKIDAPAKNLAHMRWLVERRSENQQCCLKLFELLEKNRSTWEDEQFFAAQDMVGAAFSLWRAVFLGEKLSKRKLVYQHFRDFLGGLIEDNAISYVQDKKNREWTFNYYVENARFRLDALAKRRNGPGKLKAWTHKKRSATKRWEYAQSLLDDAIQKYSKHLGS</sequence>
<reference evidence="2" key="1">
    <citation type="submission" date="2023-08" db="EMBL/GenBank/DDBJ databases">
        <title>Rhodospirillaceae gen. nov., a novel taxon isolated from the Yangtze River Yuezi River estuary sludge.</title>
        <authorList>
            <person name="Ruan L."/>
        </authorList>
    </citation>
    <scope>NUCLEOTIDE SEQUENCE [LARGE SCALE GENOMIC DNA]</scope>
    <source>
        <strain evidence="2">R-7</strain>
    </source>
</reference>
<name>A0ABU0YS62_9PROT</name>
<keyword evidence="2" id="KW-1185">Reference proteome</keyword>
<dbReference type="EMBL" id="JAUYVI010000007">
    <property type="protein sequence ID" value="MDQ7250544.1"/>
    <property type="molecule type" value="Genomic_DNA"/>
</dbReference>
<evidence type="ECO:0000313" key="2">
    <source>
        <dbReference type="Proteomes" id="UP001230156"/>
    </source>
</evidence>
<protein>
    <submittedName>
        <fullName evidence="1">Uncharacterized protein</fullName>
    </submittedName>
</protein>